<evidence type="ECO:0000256" key="2">
    <source>
        <dbReference type="ARBA" id="ARBA00022679"/>
    </source>
</evidence>
<dbReference type="PANTHER" id="PTHR30098">
    <property type="entry name" value="LEUCYL/PHENYLALANYL-TRNA--PROTEIN TRANSFERASE"/>
    <property type="match status" value="1"/>
</dbReference>
<dbReference type="SUPFAM" id="SSF55729">
    <property type="entry name" value="Acyl-CoA N-acyltransferases (Nat)"/>
    <property type="match status" value="1"/>
</dbReference>
<organism evidence="5 6">
    <name type="scientific">Paenalcaligenes hominis</name>
    <dbReference type="NCBI Taxonomy" id="643674"/>
    <lineage>
        <taxon>Bacteria</taxon>
        <taxon>Pseudomonadati</taxon>
        <taxon>Pseudomonadota</taxon>
        <taxon>Betaproteobacteria</taxon>
        <taxon>Burkholderiales</taxon>
        <taxon>Alcaligenaceae</taxon>
        <taxon>Paenalcaligenes</taxon>
    </lineage>
</organism>
<comment type="catalytic activity">
    <reaction evidence="4">
        <text>L-phenylalanyl-tRNA(Phe) + an N-terminal L-alpha-aminoacyl-[protein] = an N-terminal L-phenylalanyl-L-alpha-aminoacyl-[protein] + tRNA(Phe)</text>
        <dbReference type="Rhea" id="RHEA:43632"/>
        <dbReference type="Rhea" id="RHEA-COMP:9668"/>
        <dbReference type="Rhea" id="RHEA-COMP:9699"/>
        <dbReference type="Rhea" id="RHEA-COMP:10636"/>
        <dbReference type="Rhea" id="RHEA-COMP:10637"/>
        <dbReference type="ChEBI" id="CHEBI:78442"/>
        <dbReference type="ChEBI" id="CHEBI:78531"/>
        <dbReference type="ChEBI" id="CHEBI:78597"/>
        <dbReference type="ChEBI" id="CHEBI:83561"/>
        <dbReference type="EC" id="2.3.2.6"/>
    </reaction>
</comment>
<comment type="catalytic activity">
    <reaction evidence="4">
        <text>N-terminal L-lysyl-[protein] + L-leucyl-tRNA(Leu) = N-terminal L-leucyl-L-lysyl-[protein] + tRNA(Leu) + H(+)</text>
        <dbReference type="Rhea" id="RHEA:12340"/>
        <dbReference type="Rhea" id="RHEA-COMP:9613"/>
        <dbReference type="Rhea" id="RHEA-COMP:9622"/>
        <dbReference type="Rhea" id="RHEA-COMP:12670"/>
        <dbReference type="Rhea" id="RHEA-COMP:12671"/>
        <dbReference type="ChEBI" id="CHEBI:15378"/>
        <dbReference type="ChEBI" id="CHEBI:65249"/>
        <dbReference type="ChEBI" id="CHEBI:78442"/>
        <dbReference type="ChEBI" id="CHEBI:78494"/>
        <dbReference type="ChEBI" id="CHEBI:133043"/>
        <dbReference type="EC" id="2.3.2.6"/>
    </reaction>
</comment>
<dbReference type="Gene3D" id="3.30.70.3550">
    <property type="entry name" value="Leucyl/phenylalanyl-tRNA-protein transferase, N-terminal domain"/>
    <property type="match status" value="1"/>
</dbReference>
<dbReference type="EC" id="2.3.2.6" evidence="4"/>
<dbReference type="EMBL" id="JAATIZ010000006">
    <property type="protein sequence ID" value="NJB66264.1"/>
    <property type="molecule type" value="Genomic_DNA"/>
</dbReference>
<dbReference type="HAMAP" id="MF_00688">
    <property type="entry name" value="Leu_Phe_trans"/>
    <property type="match status" value="1"/>
</dbReference>
<dbReference type="InterPro" id="IPR042221">
    <property type="entry name" value="Leu/Phe-tRNA_Trfase_N"/>
</dbReference>
<reference evidence="5 6" key="1">
    <citation type="submission" date="2020-03" db="EMBL/GenBank/DDBJ databases">
        <title>Genomic Encyclopedia of Type Strains, Phase IV (KMG-IV): sequencing the most valuable type-strain genomes for metagenomic binning, comparative biology and taxonomic classification.</title>
        <authorList>
            <person name="Goeker M."/>
        </authorList>
    </citation>
    <scope>NUCLEOTIDE SEQUENCE [LARGE SCALE GENOMIC DNA]</scope>
    <source>
        <strain evidence="5 6">DSM 26613</strain>
    </source>
</reference>
<dbReference type="InterPro" id="IPR016181">
    <property type="entry name" value="Acyl_CoA_acyltransferase"/>
</dbReference>
<evidence type="ECO:0000313" key="5">
    <source>
        <dbReference type="EMBL" id="NJB66264.1"/>
    </source>
</evidence>
<evidence type="ECO:0000256" key="4">
    <source>
        <dbReference type="HAMAP-Rule" id="MF_00688"/>
    </source>
</evidence>
<name>A0ABX0WU48_9BURK</name>
<comment type="catalytic activity">
    <reaction evidence="4">
        <text>N-terminal L-arginyl-[protein] + L-leucyl-tRNA(Leu) = N-terminal L-leucyl-L-arginyl-[protein] + tRNA(Leu) + H(+)</text>
        <dbReference type="Rhea" id="RHEA:50416"/>
        <dbReference type="Rhea" id="RHEA-COMP:9613"/>
        <dbReference type="Rhea" id="RHEA-COMP:9622"/>
        <dbReference type="Rhea" id="RHEA-COMP:12672"/>
        <dbReference type="Rhea" id="RHEA-COMP:12673"/>
        <dbReference type="ChEBI" id="CHEBI:15378"/>
        <dbReference type="ChEBI" id="CHEBI:64719"/>
        <dbReference type="ChEBI" id="CHEBI:78442"/>
        <dbReference type="ChEBI" id="CHEBI:78494"/>
        <dbReference type="ChEBI" id="CHEBI:133044"/>
        <dbReference type="EC" id="2.3.2.6"/>
    </reaction>
</comment>
<evidence type="ECO:0000256" key="3">
    <source>
        <dbReference type="ARBA" id="ARBA00023315"/>
    </source>
</evidence>
<comment type="function">
    <text evidence="4">Functions in the N-end rule pathway of protein degradation where it conjugates Leu, Phe and, less efficiently, Met from aminoacyl-tRNAs to the N-termini of proteins containing an N-terminal arginine or lysine.</text>
</comment>
<dbReference type="NCBIfam" id="TIGR00667">
    <property type="entry name" value="aat"/>
    <property type="match status" value="1"/>
</dbReference>
<protein>
    <recommendedName>
        <fullName evidence="4">Leucyl/phenylalanyl-tRNA--protein transferase</fullName>
        <ecNumber evidence="4">2.3.2.6</ecNumber>
    </recommendedName>
    <alternativeName>
        <fullName evidence="4">L/F-transferase</fullName>
    </alternativeName>
    <alternativeName>
        <fullName evidence="4">Leucyltransferase</fullName>
    </alternativeName>
    <alternativeName>
        <fullName evidence="4">Phenyalanyltransferase</fullName>
    </alternativeName>
</protein>
<gene>
    <name evidence="4" type="primary">aat</name>
    <name evidence="5" type="ORF">GGR41_002529</name>
</gene>
<evidence type="ECO:0000256" key="1">
    <source>
        <dbReference type="ARBA" id="ARBA00022490"/>
    </source>
</evidence>
<comment type="similarity">
    <text evidence="4">Belongs to the L/F-transferase family.</text>
</comment>
<keyword evidence="3 4" id="KW-0012">Acyltransferase</keyword>
<keyword evidence="2 4" id="KW-0808">Transferase</keyword>
<dbReference type="PANTHER" id="PTHR30098:SF2">
    <property type="entry name" value="LEUCYL_PHENYLALANYL-TRNA--PROTEIN TRANSFERASE"/>
    <property type="match status" value="1"/>
</dbReference>
<comment type="caution">
    <text evidence="5">The sequence shown here is derived from an EMBL/GenBank/DDBJ whole genome shotgun (WGS) entry which is preliminary data.</text>
</comment>
<proteinExistence type="inferred from homology"/>
<dbReference type="Gene3D" id="3.40.630.70">
    <property type="entry name" value="Leucyl/phenylalanyl-tRNA-protein transferase, C-terminal domain"/>
    <property type="match status" value="1"/>
</dbReference>
<keyword evidence="1 4" id="KW-0963">Cytoplasm</keyword>
<comment type="subcellular location">
    <subcellularLocation>
        <location evidence="4">Cytoplasm</location>
    </subcellularLocation>
</comment>
<sequence>MPLISIPWIDAHSPFPSVEMALSNGLVAAGADLSIPRLLNAYRHGLFPWFNEGEPILWWSPNPRTVLRCDQFKLSKSLAKRCRQLGRDELGPNPTLRVTTNMAFLQVIQQCAQTRRHKEGTWISSDIIHAYYNLHLIHHAHSIEVWQGAELVGGLYGVRLGQFFFGESMFSLINDASKIALYYLTRYLLTIHAIQYIDCQQETAHLLSLGATPIPRTEFSQLLATLTSADTLPWGQGQLCAQGLLYPAQ</sequence>
<accession>A0ABX0WU48</accession>
<dbReference type="InterPro" id="IPR004616">
    <property type="entry name" value="Leu/Phe-tRNA_Trfase"/>
</dbReference>
<keyword evidence="6" id="KW-1185">Reference proteome</keyword>
<dbReference type="InterPro" id="IPR042203">
    <property type="entry name" value="Leu/Phe-tRNA_Trfase_C"/>
</dbReference>
<dbReference type="GO" id="GO:0008914">
    <property type="term" value="F:leucyl-tRNA--protein transferase activity"/>
    <property type="evidence" value="ECO:0007669"/>
    <property type="project" value="UniProtKB-EC"/>
</dbReference>
<evidence type="ECO:0000313" key="6">
    <source>
        <dbReference type="Proteomes" id="UP000783934"/>
    </source>
</evidence>
<dbReference type="Proteomes" id="UP000783934">
    <property type="component" value="Unassembled WGS sequence"/>
</dbReference>
<dbReference type="Pfam" id="PF03588">
    <property type="entry name" value="Leu_Phe_trans"/>
    <property type="match status" value="1"/>
</dbReference>